<dbReference type="AlphaFoldDB" id="A0A835USJ3"/>
<gene>
    <name evidence="2" type="ORF">HPP92_016933</name>
</gene>
<dbReference type="Pfam" id="PF05542">
    <property type="entry name" value="DUF760"/>
    <property type="match status" value="2"/>
</dbReference>
<feature type="compositionally biased region" description="Basic and acidic residues" evidence="1">
    <location>
        <begin position="63"/>
        <end position="75"/>
    </location>
</feature>
<dbReference type="InterPro" id="IPR008479">
    <property type="entry name" value="DUF760"/>
</dbReference>
<name>A0A835USJ3_VANPL</name>
<dbReference type="Proteomes" id="UP000639772">
    <property type="component" value="Unassembled WGS sequence"/>
</dbReference>
<dbReference type="PANTHER" id="PTHR33598:SF2">
    <property type="entry name" value="MAR-BINDING FILAMENT-LIKE PROTEIN"/>
    <property type="match status" value="1"/>
</dbReference>
<evidence type="ECO:0000313" key="2">
    <source>
        <dbReference type="EMBL" id="KAG0472387.1"/>
    </source>
</evidence>
<comment type="caution">
    <text evidence="2">The sequence shown here is derived from an EMBL/GenBank/DDBJ whole genome shotgun (WGS) entry which is preliminary data.</text>
</comment>
<proteinExistence type="predicted"/>
<feature type="region of interest" description="Disordered" evidence="1">
    <location>
        <begin position="63"/>
        <end position="97"/>
    </location>
</feature>
<dbReference type="OrthoDB" id="4115at2759"/>
<feature type="compositionally biased region" description="Polar residues" evidence="1">
    <location>
        <begin position="76"/>
        <end position="96"/>
    </location>
</feature>
<reference evidence="2 3" key="1">
    <citation type="journal article" date="2020" name="Nat. Food">
        <title>A phased Vanilla planifolia genome enables genetic improvement of flavour and production.</title>
        <authorList>
            <person name="Hasing T."/>
            <person name="Tang H."/>
            <person name="Brym M."/>
            <person name="Khazi F."/>
            <person name="Huang T."/>
            <person name="Chambers A.H."/>
        </authorList>
    </citation>
    <scope>NUCLEOTIDE SEQUENCE [LARGE SCALE GENOMIC DNA]</scope>
    <source>
        <tissue evidence="2">Leaf</tissue>
    </source>
</reference>
<sequence length="291" mass="33093">MKRTISGMLGILPSDRFNVMVEALWERLFKLLVSSMMTGYTLRNAEFRLSIEKILEKIENHHNEEEHLEKDENRDISSNNPDNLQSSGRTSSSCQLTGRDPLLFDSFKGEEVPASEDINYECLGELSPEAKECICNLKTRLSALEKHLHEMRRKNSALQMQQFVGEEKNDLLDYLRSLQPEKVVELSEPTSPEVHEIVHSIAHGLLATLSPKMHSKPPLESDGIHGGTVSVGKDDRTEMLENASLHLQPLIAVPRDYLARLLFWCLLLGHHLRGLEHRLELMQLLTVDGRT</sequence>
<dbReference type="EMBL" id="JADCNM010000008">
    <property type="protein sequence ID" value="KAG0472387.1"/>
    <property type="molecule type" value="Genomic_DNA"/>
</dbReference>
<accession>A0A835USJ3</accession>
<dbReference type="PANTHER" id="PTHR33598">
    <property type="entry name" value="OS02G0833400 PROTEIN"/>
    <property type="match status" value="1"/>
</dbReference>
<organism evidence="2 3">
    <name type="scientific">Vanilla planifolia</name>
    <name type="common">Vanilla</name>
    <dbReference type="NCBI Taxonomy" id="51239"/>
    <lineage>
        <taxon>Eukaryota</taxon>
        <taxon>Viridiplantae</taxon>
        <taxon>Streptophyta</taxon>
        <taxon>Embryophyta</taxon>
        <taxon>Tracheophyta</taxon>
        <taxon>Spermatophyta</taxon>
        <taxon>Magnoliopsida</taxon>
        <taxon>Liliopsida</taxon>
        <taxon>Asparagales</taxon>
        <taxon>Orchidaceae</taxon>
        <taxon>Vanilloideae</taxon>
        <taxon>Vanilleae</taxon>
        <taxon>Vanilla</taxon>
    </lineage>
</organism>
<evidence type="ECO:0000256" key="1">
    <source>
        <dbReference type="SAM" id="MobiDB-lite"/>
    </source>
</evidence>
<protein>
    <submittedName>
        <fullName evidence="2">Uncharacterized protein</fullName>
    </submittedName>
</protein>
<evidence type="ECO:0000313" key="3">
    <source>
        <dbReference type="Proteomes" id="UP000639772"/>
    </source>
</evidence>